<dbReference type="InterPro" id="IPR041491">
    <property type="entry name" value="TRPM_SLOG"/>
</dbReference>
<organism evidence="2 3">
    <name type="scientific">Pitta sordida</name>
    <name type="common">Hooded pitta</name>
    <dbReference type="NCBI Taxonomy" id="9163"/>
    <lineage>
        <taxon>Eukaryota</taxon>
        <taxon>Metazoa</taxon>
        <taxon>Chordata</taxon>
        <taxon>Craniata</taxon>
        <taxon>Vertebrata</taxon>
        <taxon>Euteleostomi</taxon>
        <taxon>Archelosauria</taxon>
        <taxon>Archosauria</taxon>
        <taxon>Dinosauria</taxon>
        <taxon>Saurischia</taxon>
        <taxon>Theropoda</taxon>
        <taxon>Coelurosauria</taxon>
        <taxon>Aves</taxon>
        <taxon>Neognathae</taxon>
        <taxon>Neoaves</taxon>
        <taxon>Telluraves</taxon>
        <taxon>Australaves</taxon>
        <taxon>Passeriformes</taxon>
        <taxon>Pittidae</taxon>
        <taxon>Pitta</taxon>
    </lineage>
</organism>
<comment type="caution">
    <text evidence="2">The sequence shown here is derived from an EMBL/GenBank/DDBJ whole genome shotgun (WGS) entry which is preliminary data.</text>
</comment>
<dbReference type="AlphaFoldDB" id="A0A851F0J7"/>
<dbReference type="GO" id="GO:0016324">
    <property type="term" value="C:apical plasma membrane"/>
    <property type="evidence" value="ECO:0007669"/>
    <property type="project" value="TreeGrafter"/>
</dbReference>
<accession>A0A851F0J7</accession>
<feature type="non-terminal residue" evidence="2">
    <location>
        <position position="1"/>
    </location>
</feature>
<protein>
    <submittedName>
        <fullName evidence="2">TRPM6 protein</fullName>
    </submittedName>
</protein>
<dbReference type="InterPro" id="IPR050927">
    <property type="entry name" value="TRPM"/>
</dbReference>
<dbReference type="Proteomes" id="UP000633448">
    <property type="component" value="Unassembled WGS sequence"/>
</dbReference>
<gene>
    <name evidence="2" type="primary">Trpm6</name>
    <name evidence="2" type="ORF">PITSOR_R11653</name>
</gene>
<name>A0A851F0J7_PITSO</name>
<dbReference type="GO" id="GO:0005261">
    <property type="term" value="F:monoatomic cation channel activity"/>
    <property type="evidence" value="ECO:0007669"/>
    <property type="project" value="TreeGrafter"/>
</dbReference>
<feature type="non-terminal residue" evidence="2">
    <location>
        <position position="99"/>
    </location>
</feature>
<dbReference type="OrthoDB" id="301415at2759"/>
<proteinExistence type="predicted"/>
<dbReference type="EMBL" id="WEKX01007860">
    <property type="protein sequence ID" value="NWI87985.1"/>
    <property type="molecule type" value="Genomic_DNA"/>
</dbReference>
<evidence type="ECO:0000313" key="3">
    <source>
        <dbReference type="Proteomes" id="UP000633448"/>
    </source>
</evidence>
<dbReference type="PANTHER" id="PTHR13800">
    <property type="entry name" value="TRANSIENT RECEPTOR POTENTIAL CATION CHANNEL, SUBFAMILY M, MEMBER 6"/>
    <property type="match status" value="1"/>
</dbReference>
<sequence length="99" mass="11090">GVSRNVGDALKGHASPHLREICAIWIPPWGVIENQRDFIGKYVVCLYQTLGNPLSKLSVLNSMNSHFLMADDGTVGKYGNEMMLRRSLENHISLQKIHT</sequence>
<reference evidence="2" key="1">
    <citation type="submission" date="2019-10" db="EMBL/GenBank/DDBJ databases">
        <title>Bird 10,000 Genomes (B10K) Project - Family phase.</title>
        <authorList>
            <person name="Zhang G."/>
        </authorList>
    </citation>
    <scope>NUCLEOTIDE SEQUENCE</scope>
    <source>
        <strain evidence="2">B10K-DU-002-53</strain>
        <tissue evidence="2">Muscle</tissue>
    </source>
</reference>
<evidence type="ECO:0000259" key="1">
    <source>
        <dbReference type="Pfam" id="PF18139"/>
    </source>
</evidence>
<keyword evidence="3" id="KW-1185">Reference proteome</keyword>
<evidence type="ECO:0000313" key="2">
    <source>
        <dbReference type="EMBL" id="NWI87985.1"/>
    </source>
</evidence>
<dbReference type="Pfam" id="PF18139">
    <property type="entry name" value="LSDAT_euk"/>
    <property type="match status" value="1"/>
</dbReference>
<dbReference type="PANTHER" id="PTHR13800:SF15">
    <property type="entry name" value="TRANSIENT RECEPTOR POTENTIAL CATION CHANNEL SUBFAMILY M MEMBER 6"/>
    <property type="match status" value="1"/>
</dbReference>
<feature type="domain" description="TRPM SLOG" evidence="1">
    <location>
        <begin position="1"/>
        <end position="98"/>
    </location>
</feature>
<dbReference type="GO" id="GO:0030001">
    <property type="term" value="P:metal ion transport"/>
    <property type="evidence" value="ECO:0007669"/>
    <property type="project" value="TreeGrafter"/>
</dbReference>